<keyword evidence="5" id="KW-0539">Nucleus</keyword>
<dbReference type="InterPro" id="IPR036322">
    <property type="entry name" value="WD40_repeat_dom_sf"/>
</dbReference>
<feature type="domain" description="NUC153" evidence="7">
    <location>
        <begin position="467"/>
        <end position="494"/>
    </location>
</feature>
<reference evidence="10" key="1">
    <citation type="submission" date="2022-08" db="UniProtKB">
        <authorList>
            <consortium name="EnsemblMetazoa"/>
        </authorList>
    </citation>
    <scope>IDENTIFICATION</scope>
    <source>
        <strain evidence="10">Israel</strain>
    </source>
</reference>
<feature type="compositionally biased region" description="Basic and acidic residues" evidence="6">
    <location>
        <begin position="544"/>
        <end position="574"/>
    </location>
</feature>
<evidence type="ECO:0000313" key="10">
    <source>
        <dbReference type="EnsemblMetazoa" id="PPAI009678-PA"/>
    </source>
</evidence>
<evidence type="ECO:0000313" key="11">
    <source>
        <dbReference type="Proteomes" id="UP000092462"/>
    </source>
</evidence>
<dbReference type="EnsemblMetazoa" id="PPAI009678-RA">
    <property type="protein sequence ID" value="PPAI009678-PA"/>
    <property type="gene ID" value="PPAI009678"/>
</dbReference>
<evidence type="ECO:0000259" key="7">
    <source>
        <dbReference type="Pfam" id="PF08159"/>
    </source>
</evidence>
<feature type="region of interest" description="Disordered" evidence="6">
    <location>
        <begin position="627"/>
        <end position="649"/>
    </location>
</feature>
<feature type="domain" description="Nucleolar protein 10-like N-terminal" evidence="9">
    <location>
        <begin position="1"/>
        <end position="361"/>
    </location>
</feature>
<feature type="region of interest" description="Disordered" evidence="6">
    <location>
        <begin position="506"/>
        <end position="574"/>
    </location>
</feature>
<feature type="compositionally biased region" description="Acidic residues" evidence="6">
    <location>
        <begin position="528"/>
        <end position="543"/>
    </location>
</feature>
<evidence type="ECO:0000256" key="2">
    <source>
        <dbReference type="ARBA" id="ARBA00005264"/>
    </source>
</evidence>
<keyword evidence="4" id="KW-0677">Repeat</keyword>
<dbReference type="AlphaFoldDB" id="A0A1B0DMT6"/>
<dbReference type="VEuPathDB" id="VectorBase:PPAI009678"/>
<dbReference type="InterPro" id="IPR040382">
    <property type="entry name" value="NOL10/Enp2"/>
</dbReference>
<dbReference type="GO" id="GO:0000462">
    <property type="term" value="P:maturation of SSU-rRNA from tricistronic rRNA transcript (SSU-rRNA, 5.8S rRNA, LSU-rRNA)"/>
    <property type="evidence" value="ECO:0007669"/>
    <property type="project" value="TreeGrafter"/>
</dbReference>
<dbReference type="Proteomes" id="UP000092462">
    <property type="component" value="Unassembled WGS sequence"/>
</dbReference>
<dbReference type="PANTHER" id="PTHR14927:SF0">
    <property type="entry name" value="NUCLEOLAR PROTEIN 10"/>
    <property type="match status" value="1"/>
</dbReference>
<dbReference type="Pfam" id="PF08159">
    <property type="entry name" value="NUC153"/>
    <property type="match status" value="1"/>
</dbReference>
<dbReference type="InterPro" id="IPR056550">
    <property type="entry name" value="NOL10_2nd"/>
</dbReference>
<comment type="similarity">
    <text evidence="2">Belongs to the WD repeat NOL10/ENP2 family.</text>
</comment>
<dbReference type="InterPro" id="IPR012580">
    <property type="entry name" value="NUC153"/>
</dbReference>
<dbReference type="Gene3D" id="2.130.10.10">
    <property type="entry name" value="YVTN repeat-like/Quinoprotein amine dehydrogenase"/>
    <property type="match status" value="1"/>
</dbReference>
<dbReference type="Pfam" id="PF23098">
    <property type="entry name" value="Beta-prop_NOL10_N"/>
    <property type="match status" value="1"/>
</dbReference>
<protein>
    <submittedName>
        <fullName evidence="10">Uncharacterized protein</fullName>
    </submittedName>
</protein>
<evidence type="ECO:0000256" key="3">
    <source>
        <dbReference type="ARBA" id="ARBA00022574"/>
    </source>
</evidence>
<keyword evidence="11" id="KW-1185">Reference proteome</keyword>
<evidence type="ECO:0000256" key="4">
    <source>
        <dbReference type="ARBA" id="ARBA00022737"/>
    </source>
</evidence>
<dbReference type="GO" id="GO:0032040">
    <property type="term" value="C:small-subunit processome"/>
    <property type="evidence" value="ECO:0007669"/>
    <property type="project" value="TreeGrafter"/>
</dbReference>
<dbReference type="VEuPathDB" id="VectorBase:PPAPM1_010489"/>
<proteinExistence type="inferred from homology"/>
<keyword evidence="3" id="KW-0853">WD repeat</keyword>
<dbReference type="SUPFAM" id="SSF50978">
    <property type="entry name" value="WD40 repeat-like"/>
    <property type="match status" value="1"/>
</dbReference>
<evidence type="ECO:0000259" key="9">
    <source>
        <dbReference type="Pfam" id="PF23098"/>
    </source>
</evidence>
<evidence type="ECO:0000256" key="5">
    <source>
        <dbReference type="ARBA" id="ARBA00023242"/>
    </source>
</evidence>
<evidence type="ECO:0000256" key="1">
    <source>
        <dbReference type="ARBA" id="ARBA00004604"/>
    </source>
</evidence>
<dbReference type="GO" id="GO:0030686">
    <property type="term" value="C:90S preribosome"/>
    <property type="evidence" value="ECO:0007669"/>
    <property type="project" value="TreeGrafter"/>
</dbReference>
<feature type="domain" description="Nucleolar protein 10-like second" evidence="8">
    <location>
        <begin position="367"/>
        <end position="414"/>
    </location>
</feature>
<dbReference type="InterPro" id="IPR056551">
    <property type="entry name" value="Beta-prop_NOL10_N"/>
</dbReference>
<organism evidence="10 11">
    <name type="scientific">Phlebotomus papatasi</name>
    <name type="common">Sandfly</name>
    <dbReference type="NCBI Taxonomy" id="29031"/>
    <lineage>
        <taxon>Eukaryota</taxon>
        <taxon>Metazoa</taxon>
        <taxon>Ecdysozoa</taxon>
        <taxon>Arthropoda</taxon>
        <taxon>Hexapoda</taxon>
        <taxon>Insecta</taxon>
        <taxon>Pterygota</taxon>
        <taxon>Neoptera</taxon>
        <taxon>Endopterygota</taxon>
        <taxon>Diptera</taxon>
        <taxon>Nematocera</taxon>
        <taxon>Psychodoidea</taxon>
        <taxon>Psychodidae</taxon>
        <taxon>Phlebotomus</taxon>
        <taxon>Phlebotomus</taxon>
    </lineage>
</organism>
<dbReference type="Pfam" id="PF23097">
    <property type="entry name" value="NOL10_2nd"/>
    <property type="match status" value="1"/>
</dbReference>
<dbReference type="InterPro" id="IPR015943">
    <property type="entry name" value="WD40/YVTN_repeat-like_dom_sf"/>
</dbReference>
<dbReference type="PANTHER" id="PTHR14927">
    <property type="entry name" value="NUCLEOLAR PROTEIN 10"/>
    <property type="match status" value="1"/>
</dbReference>
<comment type="subcellular location">
    <subcellularLocation>
        <location evidence="1">Nucleus</location>
        <location evidence="1">Nucleolus</location>
    </subcellularLocation>
</comment>
<evidence type="ECO:0000259" key="8">
    <source>
        <dbReference type="Pfam" id="PF23097"/>
    </source>
</evidence>
<evidence type="ECO:0000256" key="6">
    <source>
        <dbReference type="SAM" id="MobiDB-lite"/>
    </source>
</evidence>
<dbReference type="EMBL" id="AJVK01007133">
    <property type="status" value="NOT_ANNOTATED_CDS"/>
    <property type="molecule type" value="Genomic_DNA"/>
</dbReference>
<name>A0A1B0DMT6_PHLPP</name>
<accession>A0A1B0DMT6</accession>
<sequence length="671" mass="77802">MSVTDVNDVKIYNLSAGKSLPDWLTDQKKKKLLNKNGDLRRKIDLIQDFDMPGISTSIQVTPDQQYIIATGMYKPRIKCYDFNNLSVKFERCFDAEVVNFEILSEDYSKIVFLQCDRHIEFHTAPGRHYRLRMPKFGRDLAYHSPSCDLFLVAASPEVYRFNLERGQFSQSFETQSPVNNVCVVNREHHLLCVGTEKGSVEAWDPRQKNRCGSVQVVTEGIDSDNGNTASITALNFKNGLQFGAGTSDGQIFLYDLRSNRPFTAKDHMNNLPIKRINFNPSQSIVYSMDSGILKMWDENTGKQFAFIESTSDFNDFCTIPNTGMLFFAQEDKRMQTFYVPQLGPAPRWCSFLDNLTEELDTELVQNIYDDYKFVTKQELAELNLEDLKGTNLLRAYMHGYFVDIRLYRKARSAVDYYSFDRYKKEKARQQIELTRPSRVEIKMDLPKVNRDLAEKLIETEGESLMQDTRFSALFQDPDFAIDENVEEYKMLKPVLSHLKKIKQPKKSLPKVTPSVLQEDDNEAHVSTDEDLFSEQENDQESSDDDQRWTKDMKKQYRAIQKEKQREEEPTEETARDTFKIQAEDDLNVGWDATKSSKRKQMSLGDRIARQESAENALKIVNTSTGRQMKFTVGSGSKGMKMRADQIRKHREERRQLVRKPRGLKLKRLPFK</sequence>